<dbReference type="Pfam" id="PF07282">
    <property type="entry name" value="Cas12f1-like_TNB"/>
    <property type="match status" value="1"/>
</dbReference>
<reference evidence="7 8" key="1">
    <citation type="submission" date="2020-08" db="EMBL/GenBank/DDBJ databases">
        <title>Genomic Encyclopedia of Type Strains, Phase IV (KMG-IV): sequencing the most valuable type-strain genomes for metagenomic binning, comparative biology and taxonomic classification.</title>
        <authorList>
            <person name="Goeker M."/>
        </authorList>
    </citation>
    <scope>NUCLEOTIDE SEQUENCE [LARGE SCALE GENOMIC DNA]</scope>
    <source>
        <strain evidence="7 8">DSM 16325</strain>
    </source>
</reference>
<proteinExistence type="inferred from homology"/>
<dbReference type="Proteomes" id="UP000520011">
    <property type="component" value="Unassembled WGS sequence"/>
</dbReference>
<dbReference type="Pfam" id="PF01385">
    <property type="entry name" value="OrfB_IS605"/>
    <property type="match status" value="1"/>
</dbReference>
<dbReference type="RefSeq" id="WP_246364023.1">
    <property type="nucleotide sequence ID" value="NZ_JACHEP010000009.1"/>
</dbReference>
<evidence type="ECO:0000259" key="6">
    <source>
        <dbReference type="Pfam" id="PF07282"/>
    </source>
</evidence>
<evidence type="ECO:0000256" key="4">
    <source>
        <dbReference type="ARBA" id="ARBA00023172"/>
    </source>
</evidence>
<evidence type="ECO:0000256" key="3">
    <source>
        <dbReference type="ARBA" id="ARBA00023125"/>
    </source>
</evidence>
<feature type="domain" description="Probable transposase IS891/IS1136/IS1341" evidence="5">
    <location>
        <begin position="56"/>
        <end position="188"/>
    </location>
</feature>
<name>A0A7W8MVZ8_9BACL</name>
<keyword evidence="3" id="KW-0238">DNA-binding</keyword>
<keyword evidence="2" id="KW-0815">Transposition</keyword>
<dbReference type="GO" id="GO:0003677">
    <property type="term" value="F:DNA binding"/>
    <property type="evidence" value="ECO:0007669"/>
    <property type="project" value="UniProtKB-KW"/>
</dbReference>
<dbReference type="InterPro" id="IPR001959">
    <property type="entry name" value="Transposase"/>
</dbReference>
<dbReference type="PANTHER" id="PTHR36172">
    <property type="match status" value="1"/>
</dbReference>
<keyword evidence="8" id="KW-1185">Reference proteome</keyword>
<dbReference type="EMBL" id="JACHEP010000009">
    <property type="protein sequence ID" value="MBB5324806.1"/>
    <property type="molecule type" value="Genomic_DNA"/>
</dbReference>
<dbReference type="NCBIfam" id="TIGR01766">
    <property type="entry name" value="IS200/IS605 family accessory protein TnpB-like domain"/>
    <property type="match status" value="1"/>
</dbReference>
<dbReference type="InterPro" id="IPR051491">
    <property type="entry name" value="Recombinase/Transposase-rel"/>
</dbReference>
<comment type="similarity">
    <text evidence="1">In the C-terminal section; belongs to the transposase 35 family.</text>
</comment>
<dbReference type="NCBIfam" id="NF040570">
    <property type="entry name" value="guided_TnpB"/>
    <property type="match status" value="1"/>
</dbReference>
<sequence>MLFSEKQQNGLDGRTTRIKIPTLGWVRLKEYGYIPKNAIVRSGTVSKKAGRYFVSVLCEVEDVKPTVPLQSTGIGIDLGMKAFAVLSDGRVFQNINHTPKIKKLKKKFKREQRSLSRKYEYLKKRGEEPAAKRGANIDKNIFRVQKLHARLANIRLEYVKFVANEVAKTKPRYVVIEDLNVKGMMKNRHLARSIAEQCFYTFQTWLIHKCKKYGIEVRQVSRFYPSSKMCSRCGHMKKDLQLSDRIYVCDGCGHTMDRDVNAAISLLHAKDYIVLT</sequence>
<keyword evidence="4" id="KW-0233">DNA recombination</keyword>
<comment type="caution">
    <text evidence="7">The sequence shown here is derived from an EMBL/GenBank/DDBJ whole genome shotgun (WGS) entry which is preliminary data.</text>
</comment>
<dbReference type="GO" id="GO:0032196">
    <property type="term" value="P:transposition"/>
    <property type="evidence" value="ECO:0007669"/>
    <property type="project" value="UniProtKB-KW"/>
</dbReference>
<dbReference type="InterPro" id="IPR010095">
    <property type="entry name" value="Cas12f1-like_TNB"/>
</dbReference>
<evidence type="ECO:0000256" key="1">
    <source>
        <dbReference type="ARBA" id="ARBA00008761"/>
    </source>
</evidence>
<dbReference type="PANTHER" id="PTHR36172:SF1">
    <property type="entry name" value="RESOLVASE-RELATED"/>
    <property type="match status" value="1"/>
</dbReference>
<gene>
    <name evidence="7" type="ORF">HNQ34_001904</name>
</gene>
<evidence type="ECO:0000259" key="5">
    <source>
        <dbReference type="Pfam" id="PF01385"/>
    </source>
</evidence>
<evidence type="ECO:0000256" key="2">
    <source>
        <dbReference type="ARBA" id="ARBA00022578"/>
    </source>
</evidence>
<feature type="domain" description="Cas12f1-like TNB" evidence="6">
    <location>
        <begin position="199"/>
        <end position="264"/>
    </location>
</feature>
<evidence type="ECO:0000313" key="8">
    <source>
        <dbReference type="Proteomes" id="UP000520011"/>
    </source>
</evidence>
<accession>A0A7W8MVZ8</accession>
<dbReference type="GO" id="GO:0006310">
    <property type="term" value="P:DNA recombination"/>
    <property type="evidence" value="ECO:0007669"/>
    <property type="project" value="UniProtKB-KW"/>
</dbReference>
<protein>
    <submittedName>
        <fullName evidence="7">IS605 OrfB family transposase</fullName>
    </submittedName>
</protein>
<organism evidence="7 8">
    <name type="scientific">Anoxybacteroides tepidamans</name>
    <dbReference type="NCBI Taxonomy" id="265948"/>
    <lineage>
        <taxon>Bacteria</taxon>
        <taxon>Bacillati</taxon>
        <taxon>Bacillota</taxon>
        <taxon>Bacilli</taxon>
        <taxon>Bacillales</taxon>
        <taxon>Anoxybacillaceae</taxon>
        <taxon>Anoxybacteroides</taxon>
    </lineage>
</organism>
<dbReference type="AlphaFoldDB" id="A0A7W8MVZ8"/>
<evidence type="ECO:0000313" key="7">
    <source>
        <dbReference type="EMBL" id="MBB5324806.1"/>
    </source>
</evidence>